<comment type="caution">
    <text evidence="1">The sequence shown here is derived from an EMBL/GenBank/DDBJ whole genome shotgun (WGS) entry which is preliminary data.</text>
</comment>
<accession>A0ACC0KVR6</accession>
<gene>
    <name evidence="1" type="ORF">MSG28_001721</name>
</gene>
<protein>
    <submittedName>
        <fullName evidence="1">Uncharacterized protein</fullName>
    </submittedName>
</protein>
<dbReference type="Proteomes" id="UP001064048">
    <property type="component" value="Chromosome 2"/>
</dbReference>
<proteinExistence type="predicted"/>
<evidence type="ECO:0000313" key="1">
    <source>
        <dbReference type="EMBL" id="KAI8440393.1"/>
    </source>
</evidence>
<evidence type="ECO:0000313" key="2">
    <source>
        <dbReference type="Proteomes" id="UP001064048"/>
    </source>
</evidence>
<name>A0ACC0KVR6_CHOFU</name>
<sequence>MDFWPCNESLPLLATEVVQSSGSAFTFAVNTIIAAHCSLTTPLQWPPDKRSEILADPEFDFIIVGAGSAGSVIANRLSENPDWKILLVEAGDDPTLDTELVGAFFNLFHSQNDWQYRTEPGQNYCLSSKNSQCYWPRGKTLGGSSSINAMFYVRGHKEDFNEWNDMGNEGWSYDEVLPYFKKSQALHDDLISKDEKEKYHNEDGLLNIGRHTGSHNLSNVILNAYEEIGVPIVQDLSGKDTVGALKTLATAYKGRRQSAARAFLTPARERSNLFVLKKTLVTKIIFRENSKVAIGIEVQKEMEINIIKVRKEIILSAGAINTPQLLMLSGIGPREHLEEMGIDIVEDLPVGLNLQDHVVVSNLINLNIDMLPLDKETYSIFMTEFVTKQTGFFTNLGPTEVISFLNVFDLNDMIPNIQFHHILLPPKSKEILDIYKAHEFDDNTLNIIYELNEQYPLLLFWSVLLKPNSLGVIKLKSKDPYEKPLINANYFDDAFDVETIVQSMEFVSYLTETFALQQYNASLVRLPFTSCENFAFKSKKYFECIARHLTSTLYHPVGTVKMGPYEDVTSVVSPELRVHGMLNLRVADASIMPRIVRANTNAATIMIGEKVSDMIKDYWEWD</sequence>
<organism evidence="1 2">
    <name type="scientific">Choristoneura fumiferana</name>
    <name type="common">Spruce budworm moth</name>
    <name type="synonym">Archips fumiferana</name>
    <dbReference type="NCBI Taxonomy" id="7141"/>
    <lineage>
        <taxon>Eukaryota</taxon>
        <taxon>Metazoa</taxon>
        <taxon>Ecdysozoa</taxon>
        <taxon>Arthropoda</taxon>
        <taxon>Hexapoda</taxon>
        <taxon>Insecta</taxon>
        <taxon>Pterygota</taxon>
        <taxon>Neoptera</taxon>
        <taxon>Endopterygota</taxon>
        <taxon>Lepidoptera</taxon>
        <taxon>Glossata</taxon>
        <taxon>Ditrysia</taxon>
        <taxon>Tortricoidea</taxon>
        <taxon>Tortricidae</taxon>
        <taxon>Tortricinae</taxon>
        <taxon>Choristoneura</taxon>
    </lineage>
</organism>
<keyword evidence="2" id="KW-1185">Reference proteome</keyword>
<reference evidence="1 2" key="1">
    <citation type="journal article" date="2022" name="Genome Biol. Evol.">
        <title>The Spruce Budworm Genome: Reconstructing the Evolutionary History of Antifreeze Proteins.</title>
        <authorList>
            <person name="Beliveau C."/>
            <person name="Gagne P."/>
            <person name="Picq S."/>
            <person name="Vernygora O."/>
            <person name="Keeling C.I."/>
            <person name="Pinkney K."/>
            <person name="Doucet D."/>
            <person name="Wen F."/>
            <person name="Johnston J.S."/>
            <person name="Maaroufi H."/>
            <person name="Boyle B."/>
            <person name="Laroche J."/>
            <person name="Dewar K."/>
            <person name="Juretic N."/>
            <person name="Blackburn G."/>
            <person name="Nisole A."/>
            <person name="Brunet B."/>
            <person name="Brandao M."/>
            <person name="Lumley L."/>
            <person name="Duan J."/>
            <person name="Quan G."/>
            <person name="Lucarotti C.J."/>
            <person name="Roe A.D."/>
            <person name="Sperling F.A.H."/>
            <person name="Levesque R.C."/>
            <person name="Cusson M."/>
        </authorList>
    </citation>
    <scope>NUCLEOTIDE SEQUENCE [LARGE SCALE GENOMIC DNA]</scope>
    <source>
        <strain evidence="1">Glfc:IPQL:Cfum</strain>
    </source>
</reference>
<dbReference type="EMBL" id="CM046102">
    <property type="protein sequence ID" value="KAI8440393.1"/>
    <property type="molecule type" value="Genomic_DNA"/>
</dbReference>